<evidence type="ECO:0000313" key="3">
    <source>
        <dbReference type="Proteomes" id="UP000254572"/>
    </source>
</evidence>
<evidence type="ECO:0000256" key="1">
    <source>
        <dbReference type="SAM" id="Phobius"/>
    </source>
</evidence>
<feature type="transmembrane region" description="Helical" evidence="1">
    <location>
        <begin position="6"/>
        <end position="25"/>
    </location>
</feature>
<feature type="transmembrane region" description="Helical" evidence="1">
    <location>
        <begin position="96"/>
        <end position="115"/>
    </location>
</feature>
<protein>
    <submittedName>
        <fullName evidence="2">Uncharacterized protein</fullName>
    </submittedName>
</protein>
<name>A0A381EAN6_9GAMM</name>
<accession>A0A381EAN6</accession>
<feature type="transmembrane region" description="Helical" evidence="1">
    <location>
        <begin position="71"/>
        <end position="89"/>
    </location>
</feature>
<feature type="transmembrane region" description="Helical" evidence="1">
    <location>
        <begin position="46"/>
        <end position="65"/>
    </location>
</feature>
<dbReference type="OrthoDB" id="3700602at2"/>
<sequence>MNPILLIANTLCALLAVVAALLALMRPELMLRAQSVGTDARFYAQMYAARAIPFGLTAALAPFFFHNGAVRLLLIAFALTQLGDALIGWRRREWGMVIFPGFCAAVHLAAAHFVMV</sequence>
<organism evidence="2 3">
    <name type="scientific">Cardiobacterium valvarum</name>
    <dbReference type="NCBI Taxonomy" id="194702"/>
    <lineage>
        <taxon>Bacteria</taxon>
        <taxon>Pseudomonadati</taxon>
        <taxon>Pseudomonadota</taxon>
        <taxon>Gammaproteobacteria</taxon>
        <taxon>Cardiobacteriales</taxon>
        <taxon>Cardiobacteriaceae</taxon>
        <taxon>Cardiobacterium</taxon>
    </lineage>
</organism>
<reference evidence="2 3" key="1">
    <citation type="submission" date="2018-06" db="EMBL/GenBank/DDBJ databases">
        <authorList>
            <consortium name="Pathogen Informatics"/>
            <person name="Doyle S."/>
        </authorList>
    </citation>
    <scope>NUCLEOTIDE SEQUENCE [LARGE SCALE GENOMIC DNA]</scope>
    <source>
        <strain evidence="2 3">NCTC13294</strain>
    </source>
</reference>
<dbReference type="AlphaFoldDB" id="A0A381EAN6"/>
<keyword evidence="1" id="KW-1133">Transmembrane helix</keyword>
<keyword evidence="1" id="KW-0812">Transmembrane</keyword>
<dbReference type="EMBL" id="UFUW01000001">
    <property type="protein sequence ID" value="SUX24042.1"/>
    <property type="molecule type" value="Genomic_DNA"/>
</dbReference>
<proteinExistence type="predicted"/>
<gene>
    <name evidence="2" type="ORF">NCTC13294_01665</name>
</gene>
<dbReference type="Proteomes" id="UP000254572">
    <property type="component" value="Unassembled WGS sequence"/>
</dbReference>
<dbReference type="RefSeq" id="WP_115611897.1">
    <property type="nucleotide sequence ID" value="NZ_JBHLZC010000002.1"/>
</dbReference>
<keyword evidence="3" id="KW-1185">Reference proteome</keyword>
<evidence type="ECO:0000313" key="2">
    <source>
        <dbReference type="EMBL" id="SUX24042.1"/>
    </source>
</evidence>
<keyword evidence="1" id="KW-0472">Membrane</keyword>